<proteinExistence type="predicted"/>
<dbReference type="CDD" id="cd00104">
    <property type="entry name" value="KAZAL_FS"/>
    <property type="match status" value="1"/>
</dbReference>
<keyword evidence="3" id="KW-1185">Reference proteome</keyword>
<dbReference type="PROSITE" id="PS51465">
    <property type="entry name" value="KAZAL_2"/>
    <property type="match status" value="1"/>
</dbReference>
<organism evidence="2 3">
    <name type="scientific">Mya arenaria</name>
    <name type="common">Soft-shell clam</name>
    <dbReference type="NCBI Taxonomy" id="6604"/>
    <lineage>
        <taxon>Eukaryota</taxon>
        <taxon>Metazoa</taxon>
        <taxon>Spiralia</taxon>
        <taxon>Lophotrochozoa</taxon>
        <taxon>Mollusca</taxon>
        <taxon>Bivalvia</taxon>
        <taxon>Autobranchia</taxon>
        <taxon>Heteroconchia</taxon>
        <taxon>Euheterodonta</taxon>
        <taxon>Imparidentia</taxon>
        <taxon>Neoheterodontei</taxon>
        <taxon>Myida</taxon>
        <taxon>Myoidea</taxon>
        <taxon>Myidae</taxon>
        <taxon>Mya</taxon>
    </lineage>
</organism>
<evidence type="ECO:0000313" key="3">
    <source>
        <dbReference type="Proteomes" id="UP001164746"/>
    </source>
</evidence>
<dbReference type="SMART" id="SM00280">
    <property type="entry name" value="KAZAL"/>
    <property type="match status" value="1"/>
</dbReference>
<feature type="domain" description="Kazal-like" evidence="1">
    <location>
        <begin position="189"/>
        <end position="232"/>
    </location>
</feature>
<reference evidence="2" key="1">
    <citation type="submission" date="2022-11" db="EMBL/GenBank/DDBJ databases">
        <title>Centuries of genome instability and evolution in soft-shell clam transmissible cancer (bioRxiv).</title>
        <authorList>
            <person name="Hart S.F.M."/>
            <person name="Yonemitsu M.A."/>
            <person name="Giersch R.M."/>
            <person name="Beal B.F."/>
            <person name="Arriagada G."/>
            <person name="Davis B.W."/>
            <person name="Ostrander E.A."/>
            <person name="Goff S.P."/>
            <person name="Metzger M.J."/>
        </authorList>
    </citation>
    <scope>NUCLEOTIDE SEQUENCE</scope>
    <source>
        <strain evidence="2">MELC-2E11</strain>
        <tissue evidence="2">Siphon/mantle</tissue>
    </source>
</reference>
<dbReference type="Proteomes" id="UP001164746">
    <property type="component" value="Chromosome 6"/>
</dbReference>
<dbReference type="Gene3D" id="3.30.60.30">
    <property type="match status" value="1"/>
</dbReference>
<dbReference type="EMBL" id="CP111017">
    <property type="protein sequence ID" value="WAR07930.1"/>
    <property type="molecule type" value="Genomic_DNA"/>
</dbReference>
<dbReference type="SUPFAM" id="SSF100895">
    <property type="entry name" value="Kazal-type serine protease inhibitors"/>
    <property type="match status" value="1"/>
</dbReference>
<gene>
    <name evidence="2" type="ORF">MAR_017888</name>
</gene>
<dbReference type="PROSITE" id="PS00282">
    <property type="entry name" value="KAZAL_1"/>
    <property type="match status" value="1"/>
</dbReference>
<dbReference type="Pfam" id="PF00050">
    <property type="entry name" value="Kazal_1"/>
    <property type="match status" value="1"/>
</dbReference>
<evidence type="ECO:0000259" key="1">
    <source>
        <dbReference type="PROSITE" id="PS51465"/>
    </source>
</evidence>
<name>A0ABY7EFR5_MYAAR</name>
<sequence>MFVYGMWKHSLNRNVKKCDGGIKKDCEGFCPCRSKSATAASSAASKPSVIAAAAIVTTKPTPVYKPKPVPTHGSKVYNPEFQLPVQAPASTVRAYPNAASVGAVPDINTVVQPVPQYIPPVAPQLNVDSVASSKAYGPSPTVVQSSNNVAFDAVVAVDKSVVQGPPPARVQALQARQVAMAARGAPPPNKPPPDCKCPPIYRPVCGVRGATYDNDCYRRCSNERKACNGECPCTGQPHSLGHNLKGPAQGK</sequence>
<protein>
    <recommendedName>
        <fullName evidence="1">Kazal-like domain-containing protein</fullName>
    </recommendedName>
</protein>
<accession>A0ABY7EFR5</accession>
<dbReference type="InterPro" id="IPR002350">
    <property type="entry name" value="Kazal_dom"/>
</dbReference>
<evidence type="ECO:0000313" key="2">
    <source>
        <dbReference type="EMBL" id="WAR07930.1"/>
    </source>
</evidence>
<dbReference type="InterPro" id="IPR036058">
    <property type="entry name" value="Kazal_dom_sf"/>
</dbReference>